<protein>
    <submittedName>
        <fullName evidence="4">Leucine-rich repeat protein</fullName>
    </submittedName>
</protein>
<dbReference type="SUPFAM" id="SSF56112">
    <property type="entry name" value="Protein kinase-like (PK-like)"/>
    <property type="match status" value="1"/>
</dbReference>
<dbReference type="Gene3D" id="1.10.510.10">
    <property type="entry name" value="Transferase(Phosphotransferase) domain 1"/>
    <property type="match status" value="1"/>
</dbReference>
<dbReference type="CDD" id="cd14014">
    <property type="entry name" value="STKc_PknB_like"/>
    <property type="match status" value="1"/>
</dbReference>
<dbReference type="Gene3D" id="3.30.200.20">
    <property type="entry name" value="Phosphorylase Kinase, domain 1"/>
    <property type="match status" value="1"/>
</dbReference>
<keyword evidence="1" id="KW-0547">Nucleotide-binding</keyword>
<dbReference type="Pfam" id="PF13306">
    <property type="entry name" value="LRR_5"/>
    <property type="match status" value="2"/>
</dbReference>
<evidence type="ECO:0000256" key="1">
    <source>
        <dbReference type="PROSITE-ProRule" id="PRU10141"/>
    </source>
</evidence>
<comment type="caution">
    <text evidence="4">The sequence shown here is derived from an EMBL/GenBank/DDBJ whole genome shotgun (WGS) entry which is preliminary data.</text>
</comment>
<dbReference type="InterPro" id="IPR017441">
    <property type="entry name" value="Protein_kinase_ATP_BS"/>
</dbReference>
<dbReference type="EMBL" id="DVGD01000205">
    <property type="protein sequence ID" value="HIR10012.1"/>
    <property type="molecule type" value="Genomic_DNA"/>
</dbReference>
<keyword evidence="1" id="KW-0067">ATP-binding</keyword>
<accession>A0A9D1A826</accession>
<dbReference type="GO" id="GO:0004674">
    <property type="term" value="F:protein serine/threonine kinase activity"/>
    <property type="evidence" value="ECO:0007669"/>
    <property type="project" value="TreeGrafter"/>
</dbReference>
<dbReference type="InterPro" id="IPR011009">
    <property type="entry name" value="Kinase-like_dom_sf"/>
</dbReference>
<feature type="transmembrane region" description="Helical" evidence="2">
    <location>
        <begin position="336"/>
        <end position="357"/>
    </location>
</feature>
<dbReference type="PROSITE" id="PS50011">
    <property type="entry name" value="PROTEIN_KINASE_DOM"/>
    <property type="match status" value="1"/>
</dbReference>
<dbReference type="Pfam" id="PF00069">
    <property type="entry name" value="Pkinase"/>
    <property type="match status" value="1"/>
</dbReference>
<dbReference type="PANTHER" id="PTHR44167:SF18">
    <property type="entry name" value="PROTEIN KINASE DOMAIN-CONTAINING PROTEIN"/>
    <property type="match status" value="1"/>
</dbReference>
<keyword evidence="2" id="KW-0812">Transmembrane</keyword>
<dbReference type="Gene3D" id="3.80.10.10">
    <property type="entry name" value="Ribonuclease Inhibitor"/>
    <property type="match status" value="1"/>
</dbReference>
<dbReference type="GO" id="GO:0005524">
    <property type="term" value="F:ATP binding"/>
    <property type="evidence" value="ECO:0007669"/>
    <property type="project" value="UniProtKB-UniRule"/>
</dbReference>
<dbReference type="InterPro" id="IPR026906">
    <property type="entry name" value="LRR_5"/>
</dbReference>
<name>A0A9D1A826_9FIRM</name>
<evidence type="ECO:0000313" key="4">
    <source>
        <dbReference type="EMBL" id="HIR10012.1"/>
    </source>
</evidence>
<keyword evidence="2" id="KW-1133">Transmembrane helix</keyword>
<reference evidence="4" key="1">
    <citation type="submission" date="2020-10" db="EMBL/GenBank/DDBJ databases">
        <authorList>
            <person name="Gilroy R."/>
        </authorList>
    </citation>
    <scope>NUCLEOTIDE SEQUENCE</scope>
    <source>
        <strain evidence="4">ChiHjej9B8-7071</strain>
    </source>
</reference>
<evidence type="ECO:0000259" key="3">
    <source>
        <dbReference type="PROSITE" id="PS50011"/>
    </source>
</evidence>
<dbReference type="GO" id="GO:0005737">
    <property type="term" value="C:cytoplasm"/>
    <property type="evidence" value="ECO:0007669"/>
    <property type="project" value="TreeGrafter"/>
</dbReference>
<feature type="binding site" evidence="1">
    <location>
        <position position="82"/>
    </location>
    <ligand>
        <name>ATP</name>
        <dbReference type="ChEBI" id="CHEBI:30616"/>
    </ligand>
</feature>
<dbReference type="PANTHER" id="PTHR44167">
    <property type="entry name" value="OVARIAN-SPECIFIC SERINE/THREONINE-PROTEIN KINASE LOK-RELATED"/>
    <property type="match status" value="1"/>
</dbReference>
<reference evidence="4" key="2">
    <citation type="journal article" date="2021" name="PeerJ">
        <title>Extensive microbial diversity within the chicken gut microbiome revealed by metagenomics and culture.</title>
        <authorList>
            <person name="Gilroy R."/>
            <person name="Ravi A."/>
            <person name="Getino M."/>
            <person name="Pursley I."/>
            <person name="Horton D.L."/>
            <person name="Alikhan N.F."/>
            <person name="Baker D."/>
            <person name="Gharbi K."/>
            <person name="Hall N."/>
            <person name="Watson M."/>
            <person name="Adriaenssens E.M."/>
            <person name="Foster-Nyarko E."/>
            <person name="Jarju S."/>
            <person name="Secka A."/>
            <person name="Antonio M."/>
            <person name="Oren A."/>
            <person name="Chaudhuri R.R."/>
            <person name="La Ragione R."/>
            <person name="Hildebrand F."/>
            <person name="Pallen M.J."/>
        </authorList>
    </citation>
    <scope>NUCLEOTIDE SEQUENCE</scope>
    <source>
        <strain evidence="4">ChiHjej9B8-7071</strain>
    </source>
</reference>
<organism evidence="4 5">
    <name type="scientific">Candidatus Avoscillospira stercoripullorum</name>
    <dbReference type="NCBI Taxonomy" id="2840709"/>
    <lineage>
        <taxon>Bacteria</taxon>
        <taxon>Bacillati</taxon>
        <taxon>Bacillota</taxon>
        <taxon>Clostridia</taxon>
        <taxon>Eubacteriales</taxon>
        <taxon>Oscillospiraceae</taxon>
        <taxon>Oscillospiraceae incertae sedis</taxon>
        <taxon>Candidatus Avoscillospira</taxon>
    </lineage>
</organism>
<gene>
    <name evidence="4" type="ORF">IAA70_06390</name>
</gene>
<dbReference type="AlphaFoldDB" id="A0A9D1A826"/>
<keyword evidence="2" id="KW-0472">Membrane</keyword>
<dbReference type="PROSITE" id="PS00109">
    <property type="entry name" value="PROTEIN_KINASE_TYR"/>
    <property type="match status" value="1"/>
</dbReference>
<dbReference type="InterPro" id="IPR032675">
    <property type="entry name" value="LRR_dom_sf"/>
</dbReference>
<evidence type="ECO:0000256" key="2">
    <source>
        <dbReference type="SAM" id="Phobius"/>
    </source>
</evidence>
<sequence>MRKKERSMQINRCLNCMAEMGDATVCPHCGYDPSQSQEVPYSLRPGSILHGKYLIGRMLGQGGFGITYVGFDLALELKVAIKEYFPLNQLSRDQSKSNEVHWNTTHEQSGQWQSGCESFLKEARKMAKISTVPGVVRVRETFNENNTAYIVMDFAEGVTLRKWLERRGTLSMAEAIRLLTPLMESVATMHELGMIHRDISPDNIMVQPNGTLCLLDFGAAKDLTVRSGMSSELVAKTGFSPLEQYMQRGGTGTWTDVYALTATLYYCVTGVIPPKAVDRLDRDGLDLTLLRMTPVPLQRAMQHGLAVQPKERIQTVPALLKALQAAPAPKPTAPKWLLPVILGGAALVLLVILAIYFRGNKHDPIIREDDDTIVTEEDTTSELGSLPAPSELLSAPSVSALGANSSNAALGSTYMFFGDSRYEFFLDSFGNLCRCPYDEEEGSFYLNVYDIIDSEATSMVASETHIYFLHAEPDHFSIQGMEVDGDTPQTLYSDSYIQMLQYAALDDDTAYLYFLTREHPTAQTGKLMRLNLETGDCETAPGEYNWYTLIEDRIYCAQVTDADDLAVDLYALTLDFAGGEPLVEDMGLFYGLYDEEETLFMYSNVAECVIAYDLEGNQQEHPLDDLGTTLYQSLNVVIASGRMYYYDPETTTLNCVDLDGENSIELTSGYDIGLINYDGGWVWFMASEDDGLTWKTYLVQRDGERIIDLESNLTETGLMYQLNGDGTFDIIGYQGDDEAVGIPWFIGDAEINEIVSDSDWWYTYPDCYLEIHPSELTYEEGETGVIITGYDGHLTGDKDELALPGRLDGKLVTGIGDYAFRGNENIRTLVLPPHLQSLSLGALMDTDIDHLVLPRKLETVQGNPLCMTDLQSVSISPWNETFFVEDGCLYQNLTSGVYLRSCLSSSATEVTIRADTEIIGVNAFSFCSPRELVLPDGLREIGHSAFLGCENLERVVIPESVTEIYSSAFERCPLTEVTISQDCTVGEKAFDEDVEIHYYR</sequence>
<feature type="domain" description="Protein kinase" evidence="3">
    <location>
        <begin position="53"/>
        <end position="337"/>
    </location>
</feature>
<dbReference type="PROSITE" id="PS00107">
    <property type="entry name" value="PROTEIN_KINASE_ATP"/>
    <property type="match status" value="1"/>
</dbReference>
<dbReference type="Proteomes" id="UP000824258">
    <property type="component" value="Unassembled WGS sequence"/>
</dbReference>
<dbReference type="SUPFAM" id="SSF82171">
    <property type="entry name" value="DPP6 N-terminal domain-like"/>
    <property type="match status" value="1"/>
</dbReference>
<evidence type="ECO:0000313" key="5">
    <source>
        <dbReference type="Proteomes" id="UP000824258"/>
    </source>
</evidence>
<dbReference type="InterPro" id="IPR000719">
    <property type="entry name" value="Prot_kinase_dom"/>
</dbReference>
<proteinExistence type="predicted"/>
<dbReference type="InterPro" id="IPR008266">
    <property type="entry name" value="Tyr_kinase_AS"/>
</dbReference>